<dbReference type="RefSeq" id="WP_007474862.1">
    <property type="nucleotide sequence ID" value="NZ_KQ130613.1"/>
</dbReference>
<dbReference type="EMBL" id="AZHO01000011">
    <property type="protein sequence ID" value="KMT60211.1"/>
    <property type="molecule type" value="Genomic_DNA"/>
</dbReference>
<keyword evidence="2" id="KW-1185">Reference proteome</keyword>
<proteinExistence type="predicted"/>
<dbReference type="Pfam" id="PF13170">
    <property type="entry name" value="DUF4003"/>
    <property type="match status" value="1"/>
</dbReference>
<accession>A0A0J8J7C4</accession>
<sequence length="332" mass="37220">MEKEQSYVDGLTQLLSENYELVRKSKVNFVDKRIRFLIARLFTGKNEVVDAKRFFELNGLIKSELGFFTALNGNVRASLSGLLLADETEDTAVVKQLIKYYQELIDVKFSRSEFTYFAAYLLLKQKNEDVQEIAKRAKEIHRCLKKFHPFLTGPEDATSSVMLATLDAKLSPQEIADIVEFYFQEFADLDFHKNNGLQALAATSALLYGKKDRTFVARVRSLLNELDKNDMKVKELYYNTIGILAYVLDGKKLDSRFFELVAGLSELPGLKFFGKTFATALAMSLYTEEITGQMNQEQVENLMVSVHVLIAMEQASAVAATAAASAAAASSS</sequence>
<evidence type="ECO:0008006" key="3">
    <source>
        <dbReference type="Google" id="ProtNLM"/>
    </source>
</evidence>
<name>A0A0J8J7C4_9LIST</name>
<dbReference type="Proteomes" id="UP000052258">
    <property type="component" value="Unassembled WGS sequence"/>
</dbReference>
<evidence type="ECO:0000313" key="2">
    <source>
        <dbReference type="Proteomes" id="UP000052258"/>
    </source>
</evidence>
<gene>
    <name evidence="1" type="ORF">X560_1137</name>
</gene>
<reference evidence="1 2" key="1">
    <citation type="journal article" date="2015" name="Genome Biol. Evol.">
        <title>Comparative Genomics of Listeria Sensu Lato: Genus-Wide Differences in Evolutionary Dynamics and the Progressive Gain of Complex, Potentially Pathogenicity-Related Traits through Lateral Gene Transfer.</title>
        <authorList>
            <person name="Chiara M."/>
            <person name="Caruso M."/>
            <person name="D'Erchia A.M."/>
            <person name="Manzari C."/>
            <person name="Fraccalvieri R."/>
            <person name="Goffredo E."/>
            <person name="Latorre L."/>
            <person name="Miccolupo A."/>
            <person name="Padalino I."/>
            <person name="Santagada G."/>
            <person name="Chiocco D."/>
            <person name="Pesole G."/>
            <person name="Horner D.S."/>
            <person name="Parisi A."/>
        </authorList>
    </citation>
    <scope>NUCLEOTIDE SEQUENCE [LARGE SCALE GENOMIC DNA]</scope>
    <source>
        <strain evidence="1 2">1991</strain>
    </source>
</reference>
<dbReference type="AlphaFoldDB" id="A0A0J8J7C4"/>
<evidence type="ECO:0000313" key="1">
    <source>
        <dbReference type="EMBL" id="KMT60211.1"/>
    </source>
</evidence>
<comment type="caution">
    <text evidence="1">The sequence shown here is derived from an EMBL/GenBank/DDBJ whole genome shotgun (WGS) entry which is preliminary data.</text>
</comment>
<dbReference type="InterPro" id="IPR025062">
    <property type="entry name" value="DUF4003"/>
</dbReference>
<organism evidence="1 2">
    <name type="scientific">Listeria fleischmannii 1991</name>
    <dbReference type="NCBI Taxonomy" id="1430899"/>
    <lineage>
        <taxon>Bacteria</taxon>
        <taxon>Bacillati</taxon>
        <taxon>Bacillota</taxon>
        <taxon>Bacilli</taxon>
        <taxon>Bacillales</taxon>
        <taxon>Listeriaceae</taxon>
        <taxon>Listeria</taxon>
    </lineage>
</organism>
<dbReference type="PATRIC" id="fig|1430899.3.peg.1172"/>
<protein>
    <recommendedName>
        <fullName evidence="3">DUF4003 domain-containing protein</fullName>
    </recommendedName>
</protein>
<dbReference type="OrthoDB" id="1778393at2"/>